<feature type="transmembrane region" description="Helical" evidence="7">
    <location>
        <begin position="178"/>
        <end position="204"/>
    </location>
</feature>
<evidence type="ECO:0000256" key="2">
    <source>
        <dbReference type="ARBA" id="ARBA00010581"/>
    </source>
</evidence>
<feature type="domain" description="Heme-copper oxidase subunit III family profile" evidence="8">
    <location>
        <begin position="32"/>
        <end position="244"/>
    </location>
</feature>
<comment type="caution">
    <text evidence="9">The sequence shown here is derived from an EMBL/GenBank/DDBJ whole genome shotgun (WGS) entry which is preliminary data.</text>
</comment>
<dbReference type="InterPro" id="IPR013833">
    <property type="entry name" value="Cyt_c_oxidase_su3_a-hlx"/>
</dbReference>
<protein>
    <submittedName>
        <fullName evidence="9">Cytochrome c oxidase subunit 3</fullName>
    </submittedName>
</protein>
<dbReference type="InterPro" id="IPR024791">
    <property type="entry name" value="Cyt_c/ubiquinol_Oxase_su3"/>
</dbReference>
<evidence type="ECO:0000256" key="4">
    <source>
        <dbReference type="ARBA" id="ARBA00022989"/>
    </source>
</evidence>
<dbReference type="Pfam" id="PF00510">
    <property type="entry name" value="COX3"/>
    <property type="match status" value="2"/>
</dbReference>
<evidence type="ECO:0000313" key="9">
    <source>
        <dbReference type="EMBL" id="MDG3008182.1"/>
    </source>
</evidence>
<dbReference type="PROSITE" id="PS50253">
    <property type="entry name" value="COX3"/>
    <property type="match status" value="1"/>
</dbReference>
<dbReference type="EMBL" id="JARRAG010000003">
    <property type="protein sequence ID" value="MDG3008182.1"/>
    <property type="molecule type" value="Genomic_DNA"/>
</dbReference>
<keyword evidence="10" id="KW-1185">Reference proteome</keyword>
<dbReference type="RefSeq" id="WP_277864509.1">
    <property type="nucleotide sequence ID" value="NZ_JARRAG010000003.1"/>
</dbReference>
<keyword evidence="4 7" id="KW-1133">Transmembrane helix</keyword>
<feature type="transmembrane region" description="Helical" evidence="7">
    <location>
        <begin position="224"/>
        <end position="243"/>
    </location>
</feature>
<organism evidence="9 10">
    <name type="scientific">Paludisphaera mucosa</name>
    <dbReference type="NCBI Taxonomy" id="3030827"/>
    <lineage>
        <taxon>Bacteria</taxon>
        <taxon>Pseudomonadati</taxon>
        <taxon>Planctomycetota</taxon>
        <taxon>Planctomycetia</taxon>
        <taxon>Isosphaerales</taxon>
        <taxon>Isosphaeraceae</taxon>
        <taxon>Paludisphaera</taxon>
    </lineage>
</organism>
<dbReference type="InterPro" id="IPR000298">
    <property type="entry name" value="Cyt_c_oxidase-like_su3"/>
</dbReference>
<reference evidence="9 10" key="1">
    <citation type="submission" date="2023-03" db="EMBL/GenBank/DDBJ databases">
        <title>Paludisphaera mucosa sp. nov. a novel planctomycete from northern fen.</title>
        <authorList>
            <person name="Ivanova A."/>
        </authorList>
    </citation>
    <scope>NUCLEOTIDE SEQUENCE [LARGE SCALE GENOMIC DNA]</scope>
    <source>
        <strain evidence="9 10">Pla2</strain>
    </source>
</reference>
<evidence type="ECO:0000313" key="10">
    <source>
        <dbReference type="Proteomes" id="UP001216907"/>
    </source>
</evidence>
<dbReference type="InterPro" id="IPR035973">
    <property type="entry name" value="Cyt_c_oxidase_su3-like_sf"/>
</dbReference>
<evidence type="ECO:0000256" key="5">
    <source>
        <dbReference type="ARBA" id="ARBA00023136"/>
    </source>
</evidence>
<evidence type="ECO:0000259" key="8">
    <source>
        <dbReference type="PROSITE" id="PS50253"/>
    </source>
</evidence>
<feature type="transmembrane region" description="Helical" evidence="7">
    <location>
        <begin position="105"/>
        <end position="122"/>
    </location>
</feature>
<feature type="transmembrane region" description="Helical" evidence="7">
    <location>
        <begin position="35"/>
        <end position="59"/>
    </location>
</feature>
<dbReference type="SUPFAM" id="SSF81452">
    <property type="entry name" value="Cytochrome c oxidase subunit III-like"/>
    <property type="match status" value="1"/>
</dbReference>
<dbReference type="PANTHER" id="PTHR11403">
    <property type="entry name" value="CYTOCHROME C OXIDASE SUBUNIT III"/>
    <property type="match status" value="1"/>
</dbReference>
<feature type="transmembrane region" description="Helical" evidence="7">
    <location>
        <begin position="71"/>
        <end position="93"/>
    </location>
</feature>
<proteinExistence type="inferred from homology"/>
<accession>A0ABT6FKS8</accession>
<dbReference type="Gene3D" id="1.20.120.80">
    <property type="entry name" value="Cytochrome c oxidase, subunit III, four-helix bundle"/>
    <property type="match status" value="1"/>
</dbReference>
<comment type="similarity">
    <text evidence="2 6">Belongs to the cytochrome c oxidase subunit 3 family.</text>
</comment>
<keyword evidence="3 6" id="KW-0812">Transmembrane</keyword>
<evidence type="ECO:0000256" key="1">
    <source>
        <dbReference type="ARBA" id="ARBA00004141"/>
    </source>
</evidence>
<evidence type="ECO:0000256" key="3">
    <source>
        <dbReference type="ARBA" id="ARBA00022692"/>
    </source>
</evidence>
<dbReference type="Proteomes" id="UP001216907">
    <property type="component" value="Unassembled WGS sequence"/>
</dbReference>
<evidence type="ECO:0000256" key="7">
    <source>
        <dbReference type="SAM" id="Phobius"/>
    </source>
</evidence>
<keyword evidence="5 7" id="KW-0472">Membrane</keyword>
<gene>
    <name evidence="9" type="ORF">PZE19_30820</name>
</gene>
<evidence type="ECO:0000256" key="6">
    <source>
        <dbReference type="RuleBase" id="RU003376"/>
    </source>
</evidence>
<comment type="subcellular location">
    <subcellularLocation>
        <location evidence="6">Cell membrane</location>
        <topology evidence="6">Multi-pass membrane protein</topology>
    </subcellularLocation>
    <subcellularLocation>
        <location evidence="1">Membrane</location>
        <topology evidence="1">Multi-pass membrane protein</topology>
    </subcellularLocation>
</comment>
<sequence>MHTSSTSTAPDEGTQLLLSHFDDLDQQHLTSNLGMWFFLVSEVMFFSGLIAAYTVYRALAPDAFKLGSHHMAMWVGFFNTLVLLTSSLTMAFAVRCSQVGDRRGIVRNLILTALLGTIFLGVKASEYKTEIDHGYLPGRSFHVSEHDAEVLKAASLDANGNLDEAKFSRNKGQFQMMFVLYFFMTGVHAFHMIVGIAAVLIFAVLIRIKWFSGFGTTQVEVLGLYWHFVDVVWVFLYPLLYLIE</sequence>
<dbReference type="PANTHER" id="PTHR11403:SF6">
    <property type="entry name" value="NITRIC OXIDE REDUCTASE SUBUNIT E"/>
    <property type="match status" value="1"/>
</dbReference>
<name>A0ABT6FKS8_9BACT</name>